<organism evidence="1 2">
    <name type="scientific">Armillaria luteobubalina</name>
    <dbReference type="NCBI Taxonomy" id="153913"/>
    <lineage>
        <taxon>Eukaryota</taxon>
        <taxon>Fungi</taxon>
        <taxon>Dikarya</taxon>
        <taxon>Basidiomycota</taxon>
        <taxon>Agaricomycotina</taxon>
        <taxon>Agaricomycetes</taxon>
        <taxon>Agaricomycetidae</taxon>
        <taxon>Agaricales</taxon>
        <taxon>Marasmiineae</taxon>
        <taxon>Physalacriaceae</taxon>
        <taxon>Armillaria</taxon>
    </lineage>
</organism>
<proteinExistence type="predicted"/>
<dbReference type="AlphaFoldDB" id="A0AA39PDW7"/>
<evidence type="ECO:0000313" key="2">
    <source>
        <dbReference type="Proteomes" id="UP001175228"/>
    </source>
</evidence>
<name>A0AA39PDW7_9AGAR</name>
<reference evidence="1" key="1">
    <citation type="submission" date="2023-06" db="EMBL/GenBank/DDBJ databases">
        <authorList>
            <consortium name="Lawrence Berkeley National Laboratory"/>
            <person name="Ahrendt S."/>
            <person name="Sahu N."/>
            <person name="Indic B."/>
            <person name="Wong-Bajracharya J."/>
            <person name="Merenyi Z."/>
            <person name="Ke H.-M."/>
            <person name="Monk M."/>
            <person name="Kocsube S."/>
            <person name="Drula E."/>
            <person name="Lipzen A."/>
            <person name="Balint B."/>
            <person name="Henrissat B."/>
            <person name="Andreopoulos B."/>
            <person name="Martin F.M."/>
            <person name="Harder C.B."/>
            <person name="Rigling D."/>
            <person name="Ford K.L."/>
            <person name="Foster G.D."/>
            <person name="Pangilinan J."/>
            <person name="Papanicolaou A."/>
            <person name="Barry K."/>
            <person name="LaButti K."/>
            <person name="Viragh M."/>
            <person name="Koriabine M."/>
            <person name="Yan M."/>
            <person name="Riley R."/>
            <person name="Champramary S."/>
            <person name="Plett K.L."/>
            <person name="Tsai I.J."/>
            <person name="Slot J."/>
            <person name="Sipos G."/>
            <person name="Plett J."/>
            <person name="Nagy L.G."/>
            <person name="Grigoriev I.V."/>
        </authorList>
    </citation>
    <scope>NUCLEOTIDE SEQUENCE</scope>
    <source>
        <strain evidence="1">HWK02</strain>
    </source>
</reference>
<keyword evidence="2" id="KW-1185">Reference proteome</keyword>
<gene>
    <name evidence="1" type="ORF">EDD18DRAFT_1467987</name>
</gene>
<accession>A0AA39PDW7</accession>
<comment type="caution">
    <text evidence="1">The sequence shown here is derived from an EMBL/GenBank/DDBJ whole genome shotgun (WGS) entry which is preliminary data.</text>
</comment>
<sequence>MTPIPPINRLPYDCLSEIFAHACSPHPHRAENYLNWPQNLITLRLPQVCSHWRKVLLLNTALWLTFPYIHEPPYTQASIDCLHLYLARSCNHSLSFSIHDDENQHPEYIFPDSRQSEFMRVLCMETHRWKEATFFTKVPFFPASPGAGAPCLPRLERLCLCYREKIRRQRRDFFMDAPALRSVNTQLHKAKKNNFSLPWEQLSDLTLLYDSSISQIGVFLTLDGLYWPPSHPRPTPTVLNGVELLVIAAAASSDIIPLFSFPDLVSLTINGRNRTISPGRELTSFLSLPCVPQLQYLIFTDTYISDDLVLDILALTPLLHTLEKYTYHHFDELQEMPVIPDFGFFRHLTLTSNTRANRVPRLKTLKIRVTSGLPEDLTNMLTSRLRGTSTIASAVYLDTVVLEGHPRLISPGVRDRVSQMAGNQYDFRMLEYFGRKSSVGFSLFKRASLEA</sequence>
<dbReference type="EMBL" id="JAUEPU010000069">
    <property type="protein sequence ID" value="KAK0481986.1"/>
    <property type="molecule type" value="Genomic_DNA"/>
</dbReference>
<protein>
    <recommendedName>
        <fullName evidence="3">F-box domain-containing protein</fullName>
    </recommendedName>
</protein>
<evidence type="ECO:0008006" key="3">
    <source>
        <dbReference type="Google" id="ProtNLM"/>
    </source>
</evidence>
<evidence type="ECO:0000313" key="1">
    <source>
        <dbReference type="EMBL" id="KAK0481986.1"/>
    </source>
</evidence>
<dbReference type="Proteomes" id="UP001175228">
    <property type="component" value="Unassembled WGS sequence"/>
</dbReference>